<keyword evidence="2" id="KW-0418">Kinase</keyword>
<dbReference type="Gene3D" id="1.10.287.860">
    <property type="entry name" value="Nucleotidyltransferase"/>
    <property type="match status" value="1"/>
</dbReference>
<protein>
    <submittedName>
        <fullName evidence="2">GTP pyrophosphokinase family protein</fullName>
    </submittedName>
</protein>
<dbReference type="PANTHER" id="PTHR47837">
    <property type="entry name" value="GTP PYROPHOSPHOKINASE YJBM"/>
    <property type="match status" value="1"/>
</dbReference>
<dbReference type="InterPro" id="IPR007685">
    <property type="entry name" value="RelA_SpoT"/>
</dbReference>
<keyword evidence="3" id="KW-1185">Reference proteome</keyword>
<dbReference type="GO" id="GO:0015969">
    <property type="term" value="P:guanosine tetraphosphate metabolic process"/>
    <property type="evidence" value="ECO:0007669"/>
    <property type="project" value="InterPro"/>
</dbReference>
<evidence type="ECO:0000259" key="1">
    <source>
        <dbReference type="SMART" id="SM00954"/>
    </source>
</evidence>
<evidence type="ECO:0000313" key="3">
    <source>
        <dbReference type="Proteomes" id="UP000272503"/>
    </source>
</evidence>
<dbReference type="InterPro" id="IPR043519">
    <property type="entry name" value="NT_sf"/>
</dbReference>
<dbReference type="Proteomes" id="UP000272503">
    <property type="component" value="Unassembled WGS sequence"/>
</dbReference>
<sequence>MMPLPTPAERKILGQEMTRMMMAYRFGLDEISTKIKILRDEFTYVHDYNPIEHVSSRVKSPASIIEKAKRRGIEPTVEALRREVRDIAGIRITCSFVPDIYTVADLITNQQDVTVIEVRDYIKNPKPNGYQSLHVLVEVPVFLSDRVEAVPVEIQIRTVAMDFWASLEHKIYYKFEKDVPSDVLAELKEAAETAAALDRKMLRLREQVRYIDAATPSLPEHSTVLTEATNLSRLFSGLLEETSRSE</sequence>
<gene>
    <name evidence="2" type="ORF">D9V32_01910</name>
</gene>
<comment type="caution">
    <text evidence="2">The sequence shown here is derived from an EMBL/GenBank/DDBJ whole genome shotgun (WGS) entry which is preliminary data.</text>
</comment>
<feature type="domain" description="RelA/SpoT" evidence="1">
    <location>
        <begin position="56"/>
        <end position="179"/>
    </location>
</feature>
<proteinExistence type="predicted"/>
<dbReference type="Pfam" id="PF04607">
    <property type="entry name" value="RelA_SpoT"/>
    <property type="match status" value="1"/>
</dbReference>
<name>A0A3L7AB70_9MICO</name>
<organism evidence="2 3">
    <name type="scientific">Mycetocola tolaasinivorans</name>
    <dbReference type="NCBI Taxonomy" id="76635"/>
    <lineage>
        <taxon>Bacteria</taxon>
        <taxon>Bacillati</taxon>
        <taxon>Actinomycetota</taxon>
        <taxon>Actinomycetes</taxon>
        <taxon>Micrococcales</taxon>
        <taxon>Microbacteriaceae</taxon>
        <taxon>Mycetocola</taxon>
    </lineage>
</organism>
<dbReference type="CDD" id="cd05399">
    <property type="entry name" value="NT_Rel-Spo_like"/>
    <property type="match status" value="1"/>
</dbReference>
<dbReference type="AlphaFoldDB" id="A0A3L7AB70"/>
<evidence type="ECO:0000313" key="2">
    <source>
        <dbReference type="EMBL" id="RLP77235.1"/>
    </source>
</evidence>
<dbReference type="OrthoDB" id="9789634at2"/>
<dbReference type="GO" id="GO:0016301">
    <property type="term" value="F:kinase activity"/>
    <property type="evidence" value="ECO:0007669"/>
    <property type="project" value="UniProtKB-KW"/>
</dbReference>
<dbReference type="SMART" id="SM00954">
    <property type="entry name" value="RelA_SpoT"/>
    <property type="match status" value="1"/>
</dbReference>
<accession>A0A3L7AB70</accession>
<dbReference type="EMBL" id="RCUX01000002">
    <property type="protein sequence ID" value="RLP77235.1"/>
    <property type="molecule type" value="Genomic_DNA"/>
</dbReference>
<dbReference type="Gene3D" id="3.30.460.10">
    <property type="entry name" value="Beta Polymerase, domain 2"/>
    <property type="match status" value="1"/>
</dbReference>
<dbReference type="SUPFAM" id="SSF81301">
    <property type="entry name" value="Nucleotidyltransferase"/>
    <property type="match status" value="1"/>
</dbReference>
<keyword evidence="2" id="KW-0808">Transferase</keyword>
<reference evidence="2 3" key="1">
    <citation type="submission" date="2018-10" db="EMBL/GenBank/DDBJ databases">
        <authorList>
            <person name="Li J."/>
        </authorList>
    </citation>
    <scope>NUCLEOTIDE SEQUENCE [LARGE SCALE GENOMIC DNA]</scope>
    <source>
        <strain evidence="2 3">IF 016277</strain>
    </source>
</reference>
<dbReference type="PANTHER" id="PTHR47837:SF2">
    <property type="entry name" value="GTP PYROPHOSPHOKINASE YWAC"/>
    <property type="match status" value="1"/>
</dbReference>
<dbReference type="InterPro" id="IPR052366">
    <property type="entry name" value="GTP_Pyrophosphokinase"/>
</dbReference>